<dbReference type="InParanoid" id="A0A401G6K0"/>
<dbReference type="GeneID" id="38774694"/>
<name>A0A401G6K0_9APHY</name>
<reference evidence="2 3" key="1">
    <citation type="journal article" date="2018" name="Sci. Rep.">
        <title>Genome sequence of the cauliflower mushroom Sparassis crispa (Hanabiratake) and its association with beneficial usage.</title>
        <authorList>
            <person name="Kiyama R."/>
            <person name="Furutani Y."/>
            <person name="Kawaguchi K."/>
            <person name="Nakanishi T."/>
        </authorList>
    </citation>
    <scope>NUCLEOTIDE SEQUENCE [LARGE SCALE GENOMIC DNA]</scope>
</reference>
<proteinExistence type="predicted"/>
<sequence length="338" mass="35444">MLGSLFSSKSTNERKYTHQSPQQSPEALASTVALDDDSAAPSSSRPSMRRVVSALSTPHDAILAELHGRQPKLDPSAGTDASTTTNLPAINVGTVTSAGSLDLSDARNATASPAAQGVRSGATSSPEAGAEPIYDPFSGALLGVIVPHAPDSDGERADGGAQFDQAKDELWTHLSRIRELQNEIAGLHLQMEGVGLSEVRGPKRPPGPRVHSDTIASIDEWEGPAEAEEHKKYARDAELVNLNETFVARKAAIDGVMSKLDDLSKSLTTFHALPTPAMGFGTSRSNTKESRTTSPDPYDATSKATSTATSPPLPHQEPVIVGSPASYVPDSPLSHGDS</sequence>
<dbReference type="EMBL" id="BFAD01000001">
    <property type="protein sequence ID" value="GBE77777.1"/>
    <property type="molecule type" value="Genomic_DNA"/>
</dbReference>
<dbReference type="Proteomes" id="UP000287166">
    <property type="component" value="Unassembled WGS sequence"/>
</dbReference>
<keyword evidence="3" id="KW-1185">Reference proteome</keyword>
<protein>
    <submittedName>
        <fullName evidence="2">Uncharacterized protein</fullName>
    </submittedName>
</protein>
<accession>A0A401G6K0</accession>
<feature type="region of interest" description="Disordered" evidence="1">
    <location>
        <begin position="276"/>
        <end position="338"/>
    </location>
</feature>
<dbReference type="OrthoDB" id="2537650at2759"/>
<gene>
    <name evidence="2" type="ORF">SCP_0106590</name>
</gene>
<feature type="region of interest" description="Disordered" evidence="1">
    <location>
        <begin position="111"/>
        <end position="133"/>
    </location>
</feature>
<evidence type="ECO:0000313" key="2">
    <source>
        <dbReference type="EMBL" id="GBE77777.1"/>
    </source>
</evidence>
<dbReference type="RefSeq" id="XP_027608690.1">
    <property type="nucleotide sequence ID" value="XM_027752889.1"/>
</dbReference>
<evidence type="ECO:0000313" key="3">
    <source>
        <dbReference type="Proteomes" id="UP000287166"/>
    </source>
</evidence>
<evidence type="ECO:0000256" key="1">
    <source>
        <dbReference type="SAM" id="MobiDB-lite"/>
    </source>
</evidence>
<feature type="region of interest" description="Disordered" evidence="1">
    <location>
        <begin position="1"/>
        <end position="86"/>
    </location>
</feature>
<feature type="compositionally biased region" description="Polar residues" evidence="1">
    <location>
        <begin position="1"/>
        <end position="10"/>
    </location>
</feature>
<comment type="caution">
    <text evidence="2">The sequence shown here is derived from an EMBL/GenBank/DDBJ whole genome shotgun (WGS) entry which is preliminary data.</text>
</comment>
<feature type="compositionally biased region" description="Low complexity" evidence="1">
    <location>
        <begin position="300"/>
        <end position="310"/>
    </location>
</feature>
<dbReference type="AlphaFoldDB" id="A0A401G6K0"/>
<organism evidence="2 3">
    <name type="scientific">Sparassis crispa</name>
    <dbReference type="NCBI Taxonomy" id="139825"/>
    <lineage>
        <taxon>Eukaryota</taxon>
        <taxon>Fungi</taxon>
        <taxon>Dikarya</taxon>
        <taxon>Basidiomycota</taxon>
        <taxon>Agaricomycotina</taxon>
        <taxon>Agaricomycetes</taxon>
        <taxon>Polyporales</taxon>
        <taxon>Sparassidaceae</taxon>
        <taxon>Sparassis</taxon>
    </lineage>
</organism>
<feature type="compositionally biased region" description="Low complexity" evidence="1">
    <location>
        <begin position="39"/>
        <end position="54"/>
    </location>
</feature>